<evidence type="ECO:0000313" key="9">
    <source>
        <dbReference type="Proteomes" id="UP001164746"/>
    </source>
</evidence>
<evidence type="ECO:0000256" key="3">
    <source>
        <dbReference type="ARBA" id="ARBA00023157"/>
    </source>
</evidence>
<protein>
    <submittedName>
        <fullName evidence="8">SVEP1-like protein</fullName>
    </submittedName>
</protein>
<feature type="non-terminal residue" evidence="8">
    <location>
        <position position="1"/>
    </location>
</feature>
<dbReference type="CDD" id="cd00033">
    <property type="entry name" value="CCP"/>
    <property type="match status" value="3"/>
</dbReference>
<dbReference type="InterPro" id="IPR035976">
    <property type="entry name" value="Sushi/SCR/CCP_sf"/>
</dbReference>
<dbReference type="EMBL" id="CP111024">
    <property type="protein sequence ID" value="WAR24623.1"/>
    <property type="molecule type" value="Genomic_DNA"/>
</dbReference>
<keyword evidence="3 5" id="KW-1015">Disulfide bond</keyword>
<sequence>MISYGLSLSPKCEKGYRLSNSDNRTCQENGELSGVSPLCDTVRCNSFGPLLNGTLRLKNNTLTISKAFNYGTTLLSDCDNGFELRDSAERTCLENGSWSGMTPICEKVRCTNQTILKELFQQNTNELLFGDKFIAVYNSEHFRLVNGSLDVECSADGSLRWASQQPYLAPICKVQKNCQFRADTRECLFDDTCEVGKTITFECREDYQMMQTNSTCLPNHTWSSVPICTALSQPNSSGLTIGGSAAVGVVVIAIVIAVLLFLHKRKIHKRLKRTLYETLDKPDEELNAYSEIKETQKTDRKKVTAEYSNASYAIDVDGYEEAAYPSNQSYYSFESSKKMPVTAIKVEDFYDVVLGSEQGVKLKKQFQVY</sequence>
<feature type="disulfide bond" evidence="5">
    <location>
        <begin position="78"/>
        <end position="105"/>
    </location>
</feature>
<dbReference type="PANTHER" id="PTHR19325">
    <property type="entry name" value="COMPLEMENT COMPONENT-RELATED SUSHI DOMAIN-CONTAINING"/>
    <property type="match status" value="1"/>
</dbReference>
<dbReference type="SMART" id="SM00032">
    <property type="entry name" value="CCP"/>
    <property type="match status" value="2"/>
</dbReference>
<dbReference type="SUPFAM" id="SSF57535">
    <property type="entry name" value="Complement control module/SCR domain"/>
    <property type="match status" value="3"/>
</dbReference>
<gene>
    <name evidence="8" type="ORF">MAR_038292</name>
</gene>
<dbReference type="Pfam" id="PF00084">
    <property type="entry name" value="Sushi"/>
    <property type="match status" value="3"/>
</dbReference>
<dbReference type="PROSITE" id="PS50923">
    <property type="entry name" value="SUSHI"/>
    <property type="match status" value="3"/>
</dbReference>
<keyword evidence="6" id="KW-1133">Transmembrane helix</keyword>
<dbReference type="Proteomes" id="UP001164746">
    <property type="component" value="Chromosome 13"/>
</dbReference>
<proteinExistence type="predicted"/>
<dbReference type="InterPro" id="IPR050350">
    <property type="entry name" value="Compl-Cell_Adhes-Reg"/>
</dbReference>
<dbReference type="PANTHER" id="PTHR19325:SF575">
    <property type="entry name" value="LOCOMOTION-RELATED PROTEIN HIKARU GENKI"/>
    <property type="match status" value="1"/>
</dbReference>
<evidence type="ECO:0000256" key="4">
    <source>
        <dbReference type="ARBA" id="ARBA00023180"/>
    </source>
</evidence>
<accession>A0ABY7FUV4</accession>
<evidence type="ECO:0000256" key="2">
    <source>
        <dbReference type="ARBA" id="ARBA00022737"/>
    </source>
</evidence>
<feature type="disulfide bond" evidence="5">
    <location>
        <begin position="12"/>
        <end position="39"/>
    </location>
</feature>
<feature type="domain" description="Sushi" evidence="7">
    <location>
        <begin position="42"/>
        <end position="107"/>
    </location>
</feature>
<feature type="domain" description="Sushi" evidence="7">
    <location>
        <begin position="1"/>
        <end position="41"/>
    </location>
</feature>
<evidence type="ECO:0000259" key="7">
    <source>
        <dbReference type="PROSITE" id="PS50923"/>
    </source>
</evidence>
<comment type="caution">
    <text evidence="5">Lacks conserved residue(s) required for the propagation of feature annotation.</text>
</comment>
<keyword evidence="6" id="KW-0472">Membrane</keyword>
<reference evidence="8" key="1">
    <citation type="submission" date="2022-11" db="EMBL/GenBank/DDBJ databases">
        <title>Centuries of genome instability and evolution in soft-shell clam transmissible cancer (bioRxiv).</title>
        <authorList>
            <person name="Hart S.F.M."/>
            <person name="Yonemitsu M.A."/>
            <person name="Giersch R.M."/>
            <person name="Beal B.F."/>
            <person name="Arriagada G."/>
            <person name="Davis B.W."/>
            <person name="Ostrander E.A."/>
            <person name="Goff S.P."/>
            <person name="Metzger M.J."/>
        </authorList>
    </citation>
    <scope>NUCLEOTIDE SEQUENCE</scope>
    <source>
        <strain evidence="8">MELC-2E11</strain>
        <tissue evidence="8">Siphon/mantle</tissue>
    </source>
</reference>
<evidence type="ECO:0000256" key="6">
    <source>
        <dbReference type="SAM" id="Phobius"/>
    </source>
</evidence>
<evidence type="ECO:0000256" key="1">
    <source>
        <dbReference type="ARBA" id="ARBA00022659"/>
    </source>
</evidence>
<organism evidence="8 9">
    <name type="scientific">Mya arenaria</name>
    <name type="common">Soft-shell clam</name>
    <dbReference type="NCBI Taxonomy" id="6604"/>
    <lineage>
        <taxon>Eukaryota</taxon>
        <taxon>Metazoa</taxon>
        <taxon>Spiralia</taxon>
        <taxon>Lophotrochozoa</taxon>
        <taxon>Mollusca</taxon>
        <taxon>Bivalvia</taxon>
        <taxon>Autobranchia</taxon>
        <taxon>Heteroconchia</taxon>
        <taxon>Euheterodonta</taxon>
        <taxon>Imparidentia</taxon>
        <taxon>Neoheterodontei</taxon>
        <taxon>Myida</taxon>
        <taxon>Myoidea</taxon>
        <taxon>Myidae</taxon>
        <taxon>Mya</taxon>
    </lineage>
</organism>
<dbReference type="InterPro" id="IPR000436">
    <property type="entry name" value="Sushi_SCR_CCP_dom"/>
</dbReference>
<evidence type="ECO:0000313" key="8">
    <source>
        <dbReference type="EMBL" id="WAR24623.1"/>
    </source>
</evidence>
<dbReference type="Gene3D" id="2.10.70.10">
    <property type="entry name" value="Complement Module, domain 1"/>
    <property type="match status" value="3"/>
</dbReference>
<evidence type="ECO:0000256" key="5">
    <source>
        <dbReference type="PROSITE-ProRule" id="PRU00302"/>
    </source>
</evidence>
<keyword evidence="1 5" id="KW-0768">Sushi</keyword>
<keyword evidence="2" id="KW-0677">Repeat</keyword>
<keyword evidence="4" id="KW-0325">Glycoprotein</keyword>
<keyword evidence="6" id="KW-0812">Transmembrane</keyword>
<keyword evidence="9" id="KW-1185">Reference proteome</keyword>
<name>A0ABY7FUV4_MYAAR</name>
<feature type="domain" description="Sushi" evidence="7">
    <location>
        <begin position="176"/>
        <end position="230"/>
    </location>
</feature>
<feature type="transmembrane region" description="Helical" evidence="6">
    <location>
        <begin position="241"/>
        <end position="262"/>
    </location>
</feature>